<keyword evidence="2" id="KW-1185">Reference proteome</keyword>
<name>A0A516SFU4_9NEIS</name>
<evidence type="ECO:0000313" key="1">
    <source>
        <dbReference type="EMBL" id="QDQ27029.1"/>
    </source>
</evidence>
<accession>A0A516SFU4</accession>
<protein>
    <submittedName>
        <fullName evidence="1">Uncharacterized protein</fullName>
    </submittedName>
</protein>
<gene>
    <name evidence="1" type="ORF">FNU76_12025</name>
</gene>
<organism evidence="1 2">
    <name type="scientific">Chitinimonas arctica</name>
    <dbReference type="NCBI Taxonomy" id="2594795"/>
    <lineage>
        <taxon>Bacteria</taxon>
        <taxon>Pseudomonadati</taxon>
        <taxon>Pseudomonadota</taxon>
        <taxon>Betaproteobacteria</taxon>
        <taxon>Neisseriales</taxon>
        <taxon>Chitinibacteraceae</taxon>
        <taxon>Chitinimonas</taxon>
    </lineage>
</organism>
<evidence type="ECO:0000313" key="2">
    <source>
        <dbReference type="Proteomes" id="UP000317550"/>
    </source>
</evidence>
<reference evidence="2" key="1">
    <citation type="submission" date="2019-07" db="EMBL/GenBank/DDBJ databases">
        <title>Chitinimonas sp. nov., isolated from Ny-Alesund, arctica soil.</title>
        <authorList>
            <person name="Xu Q."/>
            <person name="Peng F."/>
        </authorList>
    </citation>
    <scope>NUCLEOTIDE SEQUENCE [LARGE SCALE GENOMIC DNA]</scope>
    <source>
        <strain evidence="2">R3-44</strain>
    </source>
</reference>
<sequence length="142" mass="16722">MLEKINELNSIIKEELWYDFYIDSYKNESIVLKGTLDASYGHNLEIRLEQVSYIDAPLQWKTDTTDDIVVSIFSKEDFGEEARKRYFDNASGLIFGFKAECFDSKQWFYFIAQSFSFLHKGKWDSWSWYDKPTPPPIAGINE</sequence>
<proteinExistence type="predicted"/>
<dbReference type="OrthoDB" id="2083326at2"/>
<dbReference type="Proteomes" id="UP000317550">
    <property type="component" value="Chromosome"/>
</dbReference>
<dbReference type="RefSeq" id="WP_144278422.1">
    <property type="nucleotide sequence ID" value="NZ_CP041730.1"/>
</dbReference>
<dbReference type="EMBL" id="CP041730">
    <property type="protein sequence ID" value="QDQ27029.1"/>
    <property type="molecule type" value="Genomic_DNA"/>
</dbReference>
<dbReference type="KEGG" id="cari:FNU76_12025"/>
<dbReference type="AlphaFoldDB" id="A0A516SFU4"/>